<gene>
    <name evidence="2" type="ORF">LK12_01465</name>
</gene>
<accession>A0A0B1ZUC5</accession>
<comment type="caution">
    <text evidence="2">The sequence shown here is derived from an EMBL/GenBank/DDBJ whole genome shotgun (WGS) entry which is preliminary data.</text>
</comment>
<dbReference type="Pfam" id="PF00994">
    <property type="entry name" value="MoCF_biosynth"/>
    <property type="match status" value="1"/>
</dbReference>
<dbReference type="InterPro" id="IPR056596">
    <property type="entry name" value="FLAD1_M"/>
</dbReference>
<sequence>MASAPRIYSAALVVIGDEILSGRTHDKNIAQVATWLQVQGIRLKEVRVVADEVDAIVEAVNTLRARNDYLFTTGGIGPTHDDITVDAIAEALGVPVIVHPEARAILEGYYDTRGGLSDARLRMARTPEGATLIPNRYTGAPGIRCENVFIMAGVPSITAGMLDALSGQLEGGAPLLSETIGCWVGESEVADLLRETEKEFDTCQIGSYPFWAEGKTGANFVIRSVNAADLAACTRALVRGLEALNKPAIAGGI</sequence>
<organism evidence="2 3">
    <name type="scientific">Novosphingobium malaysiense</name>
    <dbReference type="NCBI Taxonomy" id="1348853"/>
    <lineage>
        <taxon>Bacteria</taxon>
        <taxon>Pseudomonadati</taxon>
        <taxon>Pseudomonadota</taxon>
        <taxon>Alphaproteobacteria</taxon>
        <taxon>Sphingomonadales</taxon>
        <taxon>Sphingomonadaceae</taxon>
        <taxon>Novosphingobium</taxon>
    </lineage>
</organism>
<dbReference type="AlphaFoldDB" id="A0A0B1ZUC5"/>
<dbReference type="Pfam" id="PF24102">
    <property type="entry name" value="FLAD1_M"/>
    <property type="match status" value="1"/>
</dbReference>
<evidence type="ECO:0000313" key="2">
    <source>
        <dbReference type="EMBL" id="KHK93059.1"/>
    </source>
</evidence>
<dbReference type="InterPro" id="IPR001453">
    <property type="entry name" value="MoaB/Mog_dom"/>
</dbReference>
<dbReference type="PANTHER" id="PTHR13939">
    <property type="entry name" value="NICOTINAMIDE-NUCLEOTIDE AMIDOHYDROLASE PNCC"/>
    <property type="match status" value="1"/>
</dbReference>
<dbReference type="Gene3D" id="3.40.980.10">
    <property type="entry name" value="MoaB/Mog-like domain"/>
    <property type="match status" value="1"/>
</dbReference>
<reference evidence="2 3" key="1">
    <citation type="submission" date="2014-10" db="EMBL/GenBank/DDBJ databases">
        <title>Genome sequence of Novosphingobium malaysiense MUSC 273(T).</title>
        <authorList>
            <person name="Lee L.-H."/>
        </authorList>
    </citation>
    <scope>NUCLEOTIDE SEQUENCE [LARGE SCALE GENOMIC DNA]</scope>
    <source>
        <strain evidence="2 3">MUSC 273</strain>
    </source>
</reference>
<dbReference type="EMBL" id="JTDI01000001">
    <property type="protein sequence ID" value="KHK93059.1"/>
    <property type="molecule type" value="Genomic_DNA"/>
</dbReference>
<dbReference type="PANTHER" id="PTHR13939:SF0">
    <property type="entry name" value="NMN AMIDOHYDROLASE-LIKE PROTEIN YFAY"/>
    <property type="match status" value="1"/>
</dbReference>
<evidence type="ECO:0000313" key="3">
    <source>
        <dbReference type="Proteomes" id="UP000031057"/>
    </source>
</evidence>
<dbReference type="SMART" id="SM00852">
    <property type="entry name" value="MoCF_biosynth"/>
    <property type="match status" value="1"/>
</dbReference>
<dbReference type="CDD" id="cd00885">
    <property type="entry name" value="cinA"/>
    <property type="match status" value="1"/>
</dbReference>
<dbReference type="SUPFAM" id="SSF53218">
    <property type="entry name" value="Molybdenum cofactor biosynthesis proteins"/>
    <property type="match status" value="1"/>
</dbReference>
<proteinExistence type="predicted"/>
<feature type="domain" description="MoaB/Mog" evidence="1">
    <location>
        <begin position="11"/>
        <end position="173"/>
    </location>
</feature>
<dbReference type="InterPro" id="IPR036425">
    <property type="entry name" value="MoaB/Mog-like_dom_sf"/>
</dbReference>
<dbReference type="InterPro" id="IPR050101">
    <property type="entry name" value="CinA"/>
</dbReference>
<dbReference type="Proteomes" id="UP000031057">
    <property type="component" value="Unassembled WGS sequence"/>
</dbReference>
<dbReference type="RefSeq" id="WP_039278432.1">
    <property type="nucleotide sequence ID" value="NZ_JTDI01000001.1"/>
</dbReference>
<name>A0A0B1ZUC5_9SPHN</name>
<dbReference type="OrthoDB" id="9801454at2"/>
<evidence type="ECO:0000259" key="1">
    <source>
        <dbReference type="SMART" id="SM00852"/>
    </source>
</evidence>
<dbReference type="STRING" id="1348853.LK12_01465"/>
<protein>
    <submittedName>
        <fullName evidence="2">Molybdopterin-binding protein</fullName>
    </submittedName>
</protein>
<keyword evidence="3" id="KW-1185">Reference proteome</keyword>